<feature type="transmembrane region" description="Helical" evidence="1">
    <location>
        <begin position="43"/>
        <end position="63"/>
    </location>
</feature>
<evidence type="ECO:0000313" key="2">
    <source>
        <dbReference type="EMBL" id="PQV63398.1"/>
    </source>
</evidence>
<organism evidence="2 3">
    <name type="scientific">Abditibacterium utsteinense</name>
    <dbReference type="NCBI Taxonomy" id="1960156"/>
    <lineage>
        <taxon>Bacteria</taxon>
        <taxon>Pseudomonadati</taxon>
        <taxon>Abditibacteriota</taxon>
        <taxon>Abditibacteriia</taxon>
        <taxon>Abditibacteriales</taxon>
        <taxon>Abditibacteriaceae</taxon>
        <taxon>Abditibacterium</taxon>
    </lineage>
</organism>
<name>A0A2S8SRJ3_9BACT</name>
<dbReference type="AlphaFoldDB" id="A0A2S8SRJ3"/>
<protein>
    <submittedName>
        <fullName evidence="2">Uncharacterized protein</fullName>
    </submittedName>
</protein>
<keyword evidence="1" id="KW-0812">Transmembrane</keyword>
<evidence type="ECO:0000256" key="1">
    <source>
        <dbReference type="SAM" id="Phobius"/>
    </source>
</evidence>
<dbReference type="RefSeq" id="WP_106380477.1">
    <property type="nucleotide sequence ID" value="NZ_NIGF01000012.1"/>
</dbReference>
<keyword evidence="1" id="KW-0472">Membrane</keyword>
<comment type="caution">
    <text evidence="2">The sequence shown here is derived from an EMBL/GenBank/DDBJ whole genome shotgun (WGS) entry which is preliminary data.</text>
</comment>
<keyword evidence="3" id="KW-1185">Reference proteome</keyword>
<dbReference type="Proteomes" id="UP000237684">
    <property type="component" value="Unassembled WGS sequence"/>
</dbReference>
<dbReference type="InParanoid" id="A0A2S8SRJ3"/>
<dbReference type="EMBL" id="NIGF01000012">
    <property type="protein sequence ID" value="PQV63398.1"/>
    <property type="molecule type" value="Genomic_DNA"/>
</dbReference>
<proteinExistence type="predicted"/>
<accession>A0A2S8SRJ3</accession>
<reference evidence="2 3" key="1">
    <citation type="journal article" date="2018" name="Syst. Appl. Microbiol.">
        <title>Abditibacterium utsteinense sp. nov., the first cultivated member of candidate phylum FBP, isolated from ice-free Antarctic soil samples.</title>
        <authorList>
            <person name="Tahon G."/>
            <person name="Tytgat B."/>
            <person name="Lebbe L."/>
            <person name="Carlier A."/>
            <person name="Willems A."/>
        </authorList>
    </citation>
    <scope>NUCLEOTIDE SEQUENCE [LARGE SCALE GENOMIC DNA]</scope>
    <source>
        <strain evidence="2 3">LMG 29911</strain>
    </source>
</reference>
<sequence length="186" mass="20912">MIILLLIFAFVLLLAFCWLGSFFIFCGAKAFKSPETARPAAKALSWLSALAVLTAALLWYLFFPPATVVYGREFNESPSSDVRNLYSVSEGGYDSQVVKLRFEAAPATIARLAKIQKLPLIPRNKMAGENFAESNAPEWWNPQVTAQSQVYGIERSKQTGGFFHESVWLRYDPQTRTAYYSFFGVD</sequence>
<dbReference type="OrthoDB" id="8420726at2"/>
<evidence type="ECO:0000313" key="3">
    <source>
        <dbReference type="Proteomes" id="UP000237684"/>
    </source>
</evidence>
<gene>
    <name evidence="2" type="ORF">B1R32_11253</name>
</gene>
<keyword evidence="1" id="KW-1133">Transmembrane helix</keyword>